<keyword evidence="5" id="KW-1185">Reference proteome</keyword>
<evidence type="ECO:0000313" key="4">
    <source>
        <dbReference type="EMBL" id="KAK7256088.1"/>
    </source>
</evidence>
<dbReference type="Proteomes" id="UP001372338">
    <property type="component" value="Unassembled WGS sequence"/>
</dbReference>
<keyword evidence="2" id="KW-0805">Transcription regulation</keyword>
<proteinExistence type="inferred from homology"/>
<reference evidence="4 5" key="1">
    <citation type="submission" date="2024-01" db="EMBL/GenBank/DDBJ databases">
        <title>The genomes of 5 underutilized Papilionoideae crops provide insights into root nodulation and disease resistanc.</title>
        <authorList>
            <person name="Yuan L."/>
        </authorList>
    </citation>
    <scope>NUCLEOTIDE SEQUENCE [LARGE SCALE GENOMIC DNA]</scope>
    <source>
        <strain evidence="4">ZHUSHIDOU_FW_LH</strain>
        <tissue evidence="4">Leaf</tissue>
    </source>
</reference>
<dbReference type="SMART" id="SM00733">
    <property type="entry name" value="Mterf"/>
    <property type="match status" value="4"/>
</dbReference>
<evidence type="ECO:0000256" key="3">
    <source>
        <dbReference type="ARBA" id="ARBA00022946"/>
    </source>
</evidence>
<comment type="caution">
    <text evidence="4">The sequence shown here is derived from an EMBL/GenBank/DDBJ whole genome shotgun (WGS) entry which is preliminary data.</text>
</comment>
<dbReference type="EMBL" id="JAYWIO010000006">
    <property type="protein sequence ID" value="KAK7256088.1"/>
    <property type="molecule type" value="Genomic_DNA"/>
</dbReference>
<name>A0AAN9HTZ8_CROPI</name>
<dbReference type="FunFam" id="1.25.70.10:FF:000001">
    <property type="entry name" value="Mitochondrial transcription termination factor-like"/>
    <property type="match status" value="1"/>
</dbReference>
<evidence type="ECO:0000256" key="1">
    <source>
        <dbReference type="ARBA" id="ARBA00007692"/>
    </source>
</evidence>
<dbReference type="GO" id="GO:0006353">
    <property type="term" value="P:DNA-templated transcription termination"/>
    <property type="evidence" value="ECO:0007669"/>
    <property type="project" value="UniProtKB-KW"/>
</dbReference>
<gene>
    <name evidence="4" type="ORF">RIF29_29522</name>
</gene>
<keyword evidence="2" id="KW-0804">Transcription</keyword>
<protein>
    <recommendedName>
        <fullName evidence="6">mTERF protein</fullName>
    </recommendedName>
</protein>
<comment type="similarity">
    <text evidence="1">Belongs to the mTERF family.</text>
</comment>
<organism evidence="4 5">
    <name type="scientific">Crotalaria pallida</name>
    <name type="common">Smooth rattlebox</name>
    <name type="synonym">Crotalaria striata</name>
    <dbReference type="NCBI Taxonomy" id="3830"/>
    <lineage>
        <taxon>Eukaryota</taxon>
        <taxon>Viridiplantae</taxon>
        <taxon>Streptophyta</taxon>
        <taxon>Embryophyta</taxon>
        <taxon>Tracheophyta</taxon>
        <taxon>Spermatophyta</taxon>
        <taxon>Magnoliopsida</taxon>
        <taxon>eudicotyledons</taxon>
        <taxon>Gunneridae</taxon>
        <taxon>Pentapetalae</taxon>
        <taxon>rosids</taxon>
        <taxon>fabids</taxon>
        <taxon>Fabales</taxon>
        <taxon>Fabaceae</taxon>
        <taxon>Papilionoideae</taxon>
        <taxon>50 kb inversion clade</taxon>
        <taxon>genistoids sensu lato</taxon>
        <taxon>core genistoids</taxon>
        <taxon>Crotalarieae</taxon>
        <taxon>Crotalaria</taxon>
    </lineage>
</organism>
<dbReference type="GO" id="GO:0003676">
    <property type="term" value="F:nucleic acid binding"/>
    <property type="evidence" value="ECO:0007669"/>
    <property type="project" value="InterPro"/>
</dbReference>
<evidence type="ECO:0000313" key="5">
    <source>
        <dbReference type="Proteomes" id="UP001372338"/>
    </source>
</evidence>
<dbReference type="InterPro" id="IPR038538">
    <property type="entry name" value="MTERF_sf"/>
</dbReference>
<dbReference type="PANTHER" id="PTHR13068:SF166">
    <property type="entry name" value="TRANSCRIPTION TERMINATION FACTOR MTERF15, MITOCHONDRIAL-LIKE"/>
    <property type="match status" value="1"/>
</dbReference>
<evidence type="ECO:0000256" key="2">
    <source>
        <dbReference type="ARBA" id="ARBA00022472"/>
    </source>
</evidence>
<dbReference type="AlphaFoldDB" id="A0AAN9HTZ8"/>
<sequence>MAMFMMFRSHHFQPPLHVISVLSQTTSHYPFSFSLKFCSPTSHSSLSFTIPSETTAKVSKRRRSVTSQKREAIFTFFISQGFSDSQVSSVLRKEPQLLSCDPFKTVLPKFEFLASKGASNHDIAVAVSRDPRFLRSSLENCIIPVYESMRALFHSDKITLRRLIGWPSLLGHLKRVRQNLKLLRDEGVKDSKIALLIRSRVSVFNSGDLNKGVDEVKELGFDPSKGTFVVALMAKMGLSEITWSAKVDAFKSWGWSEEVVAAAFRRNPYCMVVSKDKIKATLSFWVNELGWNSLDLAISPVVFGLSLEKRVIPRASVVQYLLAKGLRKKDASLITPFLISEELFLEKYVKIFKDETLQLLKLYQGENKLNFQIKGR</sequence>
<dbReference type="PANTHER" id="PTHR13068">
    <property type="entry name" value="CGI-12 PROTEIN-RELATED"/>
    <property type="match status" value="1"/>
</dbReference>
<evidence type="ECO:0008006" key="6">
    <source>
        <dbReference type="Google" id="ProtNLM"/>
    </source>
</evidence>
<dbReference type="Pfam" id="PF02536">
    <property type="entry name" value="mTERF"/>
    <property type="match status" value="1"/>
</dbReference>
<accession>A0AAN9HTZ8</accession>
<keyword evidence="3" id="KW-0809">Transit peptide</keyword>
<dbReference type="Gene3D" id="1.25.70.10">
    <property type="entry name" value="Transcription termination factor 3, mitochondrial"/>
    <property type="match status" value="1"/>
</dbReference>
<keyword evidence="2" id="KW-0806">Transcription termination</keyword>
<dbReference type="InterPro" id="IPR003690">
    <property type="entry name" value="MTERF"/>
</dbReference>